<reference evidence="3" key="1">
    <citation type="journal article" date="2021" name="BMC Genomics">
        <title>Chromosome-level genome assembly and manually-curated proteome of model necrotroph Parastagonospora nodorum Sn15 reveals a genome-wide trove of candidate effector homologs, and redundancy of virulence-related functions within an accessory chromosome.</title>
        <authorList>
            <person name="Bertazzoni S."/>
            <person name="Jones D.A.B."/>
            <person name="Phan H.T."/>
            <person name="Tan K.-C."/>
            <person name="Hane J.K."/>
        </authorList>
    </citation>
    <scope>NUCLEOTIDE SEQUENCE [LARGE SCALE GENOMIC DNA]</scope>
    <source>
        <strain evidence="3">SN15 / ATCC MYA-4574 / FGSC 10173)</strain>
    </source>
</reference>
<dbReference type="KEGG" id="pno:SNOG_00520"/>
<feature type="transmembrane region" description="Helical" evidence="1">
    <location>
        <begin position="7"/>
        <end position="30"/>
    </location>
</feature>
<name>A0A7U2EQ71_PHANO</name>
<organism evidence="2 3">
    <name type="scientific">Phaeosphaeria nodorum (strain SN15 / ATCC MYA-4574 / FGSC 10173)</name>
    <name type="common">Glume blotch fungus</name>
    <name type="synonym">Parastagonospora nodorum</name>
    <dbReference type="NCBI Taxonomy" id="321614"/>
    <lineage>
        <taxon>Eukaryota</taxon>
        <taxon>Fungi</taxon>
        <taxon>Dikarya</taxon>
        <taxon>Ascomycota</taxon>
        <taxon>Pezizomycotina</taxon>
        <taxon>Dothideomycetes</taxon>
        <taxon>Pleosporomycetidae</taxon>
        <taxon>Pleosporales</taxon>
        <taxon>Pleosporineae</taxon>
        <taxon>Phaeosphaeriaceae</taxon>
        <taxon>Parastagonospora</taxon>
    </lineage>
</organism>
<dbReference type="RefSeq" id="XP_001791204.1">
    <property type="nucleotide sequence ID" value="XM_001791152.1"/>
</dbReference>
<dbReference type="OrthoDB" id="3782375at2759"/>
<dbReference type="EMBL" id="CP069023">
    <property type="protein sequence ID" value="QRC91014.1"/>
    <property type="molecule type" value="Genomic_DNA"/>
</dbReference>
<feature type="transmembrane region" description="Helical" evidence="1">
    <location>
        <begin position="99"/>
        <end position="122"/>
    </location>
</feature>
<evidence type="ECO:0000256" key="1">
    <source>
        <dbReference type="SAM" id="Phobius"/>
    </source>
</evidence>
<sequence length="233" mass="25125">MVRSDPVITVVISVISIILGLPVAVATLLFNQNWVPKVILGSKTINTGLGKTTTIDFGILTGPNDAILVAALISIASTALIIIGLVLTRHFTEHNAFGWLAFGPALLNILSQVGCCVAVFIFNNRNPAATSRDQIRYANGKYSTGGTLYTKEAWSCSMNALYPEKEGHWANQACSRFGTARTLTVPMAVCAACLFSLACWQVVERGGFGWLFGRKDKVAAVYKAKGEYFDLQS</sequence>
<feature type="transmembrane region" description="Helical" evidence="1">
    <location>
        <begin position="66"/>
        <end position="87"/>
    </location>
</feature>
<gene>
    <name evidence="2" type="ORF">JI435_005200</name>
</gene>
<keyword evidence="1" id="KW-0472">Membrane</keyword>
<evidence type="ECO:0000313" key="3">
    <source>
        <dbReference type="Proteomes" id="UP000663193"/>
    </source>
</evidence>
<accession>A0A7U2EQ71</accession>
<keyword evidence="1" id="KW-1133">Transmembrane helix</keyword>
<dbReference type="Proteomes" id="UP000663193">
    <property type="component" value="Chromosome 1"/>
</dbReference>
<proteinExistence type="predicted"/>
<dbReference type="VEuPathDB" id="FungiDB:JI435_005200"/>
<keyword evidence="3" id="KW-1185">Reference proteome</keyword>
<protein>
    <submittedName>
        <fullName evidence="2">Uncharacterized protein</fullName>
    </submittedName>
</protein>
<dbReference type="AlphaFoldDB" id="A0A7U2EQ71"/>
<evidence type="ECO:0000313" key="2">
    <source>
        <dbReference type="EMBL" id="QRC91014.1"/>
    </source>
</evidence>
<keyword evidence="1" id="KW-0812">Transmembrane</keyword>